<evidence type="ECO:0000256" key="1">
    <source>
        <dbReference type="ARBA" id="ARBA00005495"/>
    </source>
</evidence>
<dbReference type="PANTHER" id="PTHR28620">
    <property type="entry name" value="CENTROMERE PROTEIN V"/>
    <property type="match status" value="1"/>
</dbReference>
<dbReference type="PROSITE" id="PS51891">
    <property type="entry name" value="CENP_V_GFA"/>
    <property type="match status" value="1"/>
</dbReference>
<dbReference type="InterPro" id="IPR006913">
    <property type="entry name" value="CENP-V/GFA"/>
</dbReference>
<dbReference type="PANTHER" id="PTHR28620:SF1">
    <property type="entry name" value="CENP-V_GFA DOMAIN-CONTAINING PROTEIN"/>
    <property type="match status" value="1"/>
</dbReference>
<dbReference type="InterPro" id="IPR011057">
    <property type="entry name" value="Mss4-like_sf"/>
</dbReference>
<dbReference type="AlphaFoldDB" id="B8EQN4"/>
<name>B8EQN4_METSB</name>
<evidence type="ECO:0000256" key="3">
    <source>
        <dbReference type="ARBA" id="ARBA00022833"/>
    </source>
</evidence>
<evidence type="ECO:0000256" key="2">
    <source>
        <dbReference type="ARBA" id="ARBA00022723"/>
    </source>
</evidence>
<protein>
    <submittedName>
        <fullName evidence="5">Glutathione-dependent formaldehyde-activating GFA</fullName>
    </submittedName>
</protein>
<dbReference type="EMBL" id="CP001280">
    <property type="protein sequence ID" value="ACK49305.1"/>
    <property type="molecule type" value="Genomic_DNA"/>
</dbReference>
<dbReference type="SUPFAM" id="SSF51316">
    <property type="entry name" value="Mss4-like"/>
    <property type="match status" value="1"/>
</dbReference>
<dbReference type="InterPro" id="IPR052355">
    <property type="entry name" value="CENP-V-like"/>
</dbReference>
<gene>
    <name evidence="5" type="ordered locus">Msil_0326</name>
</gene>
<dbReference type="GO" id="GO:0046872">
    <property type="term" value="F:metal ion binding"/>
    <property type="evidence" value="ECO:0007669"/>
    <property type="project" value="UniProtKB-KW"/>
</dbReference>
<dbReference type="HOGENOM" id="CLU_055491_7_2_5"/>
<proteinExistence type="inferred from homology"/>
<feature type="domain" description="CENP-V/GFA" evidence="4">
    <location>
        <begin position="7"/>
        <end position="128"/>
    </location>
</feature>
<keyword evidence="2" id="KW-0479">Metal-binding</keyword>
<dbReference type="GO" id="GO:0016846">
    <property type="term" value="F:carbon-sulfur lyase activity"/>
    <property type="evidence" value="ECO:0007669"/>
    <property type="project" value="InterPro"/>
</dbReference>
<dbReference type="KEGG" id="msl:Msil_0326"/>
<sequence length="144" mass="15849">MRLSSYDTGMLKLTCLCGQVRIDVPKRPDFINECNCMLCSKSGARWAYFHPSEVGIEGATKGYSRGDKDDPAAEIQFCPNCGSTTHFILTASAISKFGNVQMGVNMRLADEKDLAGIELRYPDGRAWPGKGGFDYVQDARIIGR</sequence>
<dbReference type="Gene3D" id="2.170.150.70">
    <property type="match status" value="1"/>
</dbReference>
<organism evidence="5 6">
    <name type="scientific">Methylocella silvestris (strain DSM 15510 / CIP 108128 / LMG 27833 / NCIMB 13906 / BL2)</name>
    <dbReference type="NCBI Taxonomy" id="395965"/>
    <lineage>
        <taxon>Bacteria</taxon>
        <taxon>Pseudomonadati</taxon>
        <taxon>Pseudomonadota</taxon>
        <taxon>Alphaproteobacteria</taxon>
        <taxon>Hyphomicrobiales</taxon>
        <taxon>Beijerinckiaceae</taxon>
        <taxon>Methylocella</taxon>
    </lineage>
</organism>
<accession>B8EQN4</accession>
<dbReference type="STRING" id="395965.Msil_0326"/>
<dbReference type="eggNOG" id="COG3791">
    <property type="taxonomic scope" value="Bacteria"/>
</dbReference>
<dbReference type="Pfam" id="PF04828">
    <property type="entry name" value="GFA"/>
    <property type="match status" value="1"/>
</dbReference>
<dbReference type="Proteomes" id="UP000002257">
    <property type="component" value="Chromosome"/>
</dbReference>
<comment type="similarity">
    <text evidence="1">Belongs to the Gfa family.</text>
</comment>
<reference evidence="5 6" key="1">
    <citation type="journal article" date="2010" name="J. Bacteriol.">
        <title>Complete genome sequence of the aerobic facultative methanotroph Methylocella silvestris BL2.</title>
        <authorList>
            <person name="Chen Y."/>
            <person name="Crombie A."/>
            <person name="Rahman M.T."/>
            <person name="Dedysh S.N."/>
            <person name="Liesack W."/>
            <person name="Stott M.B."/>
            <person name="Alam M."/>
            <person name="Theisen A.R."/>
            <person name="Murrell J.C."/>
            <person name="Dunfield P.F."/>
        </authorList>
    </citation>
    <scope>NUCLEOTIDE SEQUENCE [LARGE SCALE GENOMIC DNA]</scope>
    <source>
        <strain evidence="6">DSM 15510 / CIP 108128 / LMG 27833 / NCIMB 13906 / BL2</strain>
    </source>
</reference>
<evidence type="ECO:0000313" key="5">
    <source>
        <dbReference type="EMBL" id="ACK49305.1"/>
    </source>
</evidence>
<keyword evidence="3" id="KW-0862">Zinc</keyword>
<evidence type="ECO:0000259" key="4">
    <source>
        <dbReference type="PROSITE" id="PS51891"/>
    </source>
</evidence>
<keyword evidence="6" id="KW-1185">Reference proteome</keyword>
<evidence type="ECO:0000313" key="6">
    <source>
        <dbReference type="Proteomes" id="UP000002257"/>
    </source>
</evidence>